<name>A0A9P8RG48_9PEZI</name>
<organism evidence="2 3">
    <name type="scientific">Truncatella angustata</name>
    <dbReference type="NCBI Taxonomy" id="152316"/>
    <lineage>
        <taxon>Eukaryota</taxon>
        <taxon>Fungi</taxon>
        <taxon>Dikarya</taxon>
        <taxon>Ascomycota</taxon>
        <taxon>Pezizomycotina</taxon>
        <taxon>Sordariomycetes</taxon>
        <taxon>Xylariomycetidae</taxon>
        <taxon>Amphisphaeriales</taxon>
        <taxon>Sporocadaceae</taxon>
        <taxon>Truncatella</taxon>
    </lineage>
</organism>
<dbReference type="RefSeq" id="XP_045951898.1">
    <property type="nucleotide sequence ID" value="XM_046094890.1"/>
</dbReference>
<evidence type="ECO:0000313" key="2">
    <source>
        <dbReference type="EMBL" id="KAH6645384.1"/>
    </source>
</evidence>
<comment type="caution">
    <text evidence="2">The sequence shown here is derived from an EMBL/GenBank/DDBJ whole genome shotgun (WGS) entry which is preliminary data.</text>
</comment>
<dbReference type="EMBL" id="JAGPXC010000011">
    <property type="protein sequence ID" value="KAH6645384.1"/>
    <property type="molecule type" value="Genomic_DNA"/>
</dbReference>
<evidence type="ECO:0000256" key="1">
    <source>
        <dbReference type="SAM" id="MobiDB-lite"/>
    </source>
</evidence>
<feature type="compositionally biased region" description="Basic and acidic residues" evidence="1">
    <location>
        <begin position="332"/>
        <end position="361"/>
    </location>
</feature>
<sequence>MQEMINMGLPANAPRYNLTTFNNADDPPHNKDTNMSTASITQGANNQRAFFSMLNPDMHGVQLNNINNPRLNFSAASQSTGMSQGLMSGTAGAPLQQVPNVANNPRNATNITEPGVHAMVYQATIPAAIQRGMGHYNGINLNEVDFMSLWQPAQPQSQLILPDGTVFDPNNYIDTINVTVREAFRNPRNPIYAREGITGLSRQQIHERHRAQAKFWQVMCTDELFKKGMSGNFVITRKYLLTLSQCDTNTTYTLSQWDATWMPCPNEELRWGWVTSAGDIFDTSGMELIDMQAVFDHHLSSCNWDYETMMNAGTRVSAPGMVSSSTYCANEDDSKGNDDEDQDHSMNNDDDDHSMADHEDAVDSSLLKQSPSSEEWQDSDGSSYKDEPL</sequence>
<proteinExistence type="predicted"/>
<reference evidence="2" key="1">
    <citation type="journal article" date="2021" name="Nat. Commun.">
        <title>Genetic determinants of endophytism in the Arabidopsis root mycobiome.</title>
        <authorList>
            <person name="Mesny F."/>
            <person name="Miyauchi S."/>
            <person name="Thiergart T."/>
            <person name="Pickel B."/>
            <person name="Atanasova L."/>
            <person name="Karlsson M."/>
            <person name="Huettel B."/>
            <person name="Barry K.W."/>
            <person name="Haridas S."/>
            <person name="Chen C."/>
            <person name="Bauer D."/>
            <person name="Andreopoulos W."/>
            <person name="Pangilinan J."/>
            <person name="LaButti K."/>
            <person name="Riley R."/>
            <person name="Lipzen A."/>
            <person name="Clum A."/>
            <person name="Drula E."/>
            <person name="Henrissat B."/>
            <person name="Kohler A."/>
            <person name="Grigoriev I.V."/>
            <person name="Martin F.M."/>
            <person name="Hacquard S."/>
        </authorList>
    </citation>
    <scope>NUCLEOTIDE SEQUENCE</scope>
    <source>
        <strain evidence="2">MPI-SDFR-AT-0073</strain>
    </source>
</reference>
<feature type="compositionally biased region" description="Polar residues" evidence="1">
    <location>
        <begin position="366"/>
        <end position="382"/>
    </location>
</feature>
<gene>
    <name evidence="2" type="ORF">BKA67DRAFT_111195</name>
</gene>
<dbReference type="AlphaFoldDB" id="A0A9P8RG48"/>
<protein>
    <submittedName>
        <fullName evidence="2">Uncharacterized protein</fullName>
    </submittedName>
</protein>
<keyword evidence="3" id="KW-1185">Reference proteome</keyword>
<feature type="region of interest" description="Disordered" evidence="1">
    <location>
        <begin position="323"/>
        <end position="389"/>
    </location>
</feature>
<dbReference type="GeneID" id="70123783"/>
<accession>A0A9P8RG48</accession>
<dbReference type="Proteomes" id="UP000758603">
    <property type="component" value="Unassembled WGS sequence"/>
</dbReference>
<dbReference type="OrthoDB" id="10667884at2759"/>
<evidence type="ECO:0000313" key="3">
    <source>
        <dbReference type="Proteomes" id="UP000758603"/>
    </source>
</evidence>
<feature type="region of interest" description="Disordered" evidence="1">
    <location>
        <begin position="1"/>
        <end position="37"/>
    </location>
</feature>